<dbReference type="Pfam" id="PF07885">
    <property type="entry name" value="Ion_trans_2"/>
    <property type="match status" value="1"/>
</dbReference>
<evidence type="ECO:0000259" key="10">
    <source>
        <dbReference type="Pfam" id="PF07885"/>
    </source>
</evidence>
<sequence>MLKLSHFLICYLIFLLFGALIFYELNVVEEKKRHIYVNNQIKQFINRNNKCLKEHDLYFYVDYFLDKSHTGLWYSSSSKANITKWTFGQGLFFVTSLITTVGYGAPNLITSYGKILCIIYTGIGLILASLFQQILHHQLIPIFYRIIFQLAMNRYIIYYFTRYRSFFVSFLLVTFLITLFFIIIPTLFIHNMYVPKWSLIELTYFAVTTNYLIGFGDLMPCSDLYGQSRSTCAIILTIYVIIQVLAASILSHMWFILPGKSQQFLRQQRHHSDPNINMIDNKNFSIDINDKLLENVFT</sequence>
<organism evidence="11 12">
    <name type="scientific">Rotaria sordida</name>
    <dbReference type="NCBI Taxonomy" id="392033"/>
    <lineage>
        <taxon>Eukaryota</taxon>
        <taxon>Metazoa</taxon>
        <taxon>Spiralia</taxon>
        <taxon>Gnathifera</taxon>
        <taxon>Rotifera</taxon>
        <taxon>Eurotatoria</taxon>
        <taxon>Bdelloidea</taxon>
        <taxon>Philodinida</taxon>
        <taxon>Philodinidae</taxon>
        <taxon>Rotaria</taxon>
    </lineage>
</organism>
<evidence type="ECO:0000313" key="11">
    <source>
        <dbReference type="EMBL" id="CAF0906893.1"/>
    </source>
</evidence>
<feature type="domain" description="Potassium channel" evidence="10">
    <location>
        <begin position="74"/>
        <end position="134"/>
    </location>
</feature>
<dbReference type="Gene3D" id="1.10.287.70">
    <property type="match status" value="1"/>
</dbReference>
<comment type="similarity">
    <text evidence="8">Belongs to the two pore domain potassium channel (TC 1.A.1.8) family.</text>
</comment>
<feature type="transmembrane region" description="Helical" evidence="9">
    <location>
        <begin position="233"/>
        <end position="257"/>
    </location>
</feature>
<dbReference type="EMBL" id="CAJNOL010000173">
    <property type="protein sequence ID" value="CAF0906893.1"/>
    <property type="molecule type" value="Genomic_DNA"/>
</dbReference>
<dbReference type="GO" id="GO:0030322">
    <property type="term" value="P:stabilization of membrane potential"/>
    <property type="evidence" value="ECO:0007669"/>
    <property type="project" value="TreeGrafter"/>
</dbReference>
<evidence type="ECO:0000256" key="3">
    <source>
        <dbReference type="ARBA" id="ARBA00022692"/>
    </source>
</evidence>
<keyword evidence="5 8" id="KW-0406">Ion transport</keyword>
<dbReference type="PRINTS" id="PR01333">
    <property type="entry name" value="2POREKCHANEL"/>
</dbReference>
<name>A0A814A3M7_9BILA</name>
<dbReference type="SUPFAM" id="SSF81324">
    <property type="entry name" value="Voltage-gated potassium channels"/>
    <property type="match status" value="2"/>
</dbReference>
<dbReference type="GO" id="GO:0015271">
    <property type="term" value="F:outward rectifier potassium channel activity"/>
    <property type="evidence" value="ECO:0007669"/>
    <property type="project" value="TreeGrafter"/>
</dbReference>
<evidence type="ECO:0000256" key="7">
    <source>
        <dbReference type="ARBA" id="ARBA00023303"/>
    </source>
</evidence>
<dbReference type="InterPro" id="IPR003280">
    <property type="entry name" value="2pore_dom_K_chnl"/>
</dbReference>
<keyword evidence="12" id="KW-1185">Reference proteome</keyword>
<feature type="transmembrane region" description="Helical" evidence="9">
    <location>
        <begin position="111"/>
        <end position="130"/>
    </location>
</feature>
<dbReference type="GO" id="GO:0005886">
    <property type="term" value="C:plasma membrane"/>
    <property type="evidence" value="ECO:0007669"/>
    <property type="project" value="TreeGrafter"/>
</dbReference>
<dbReference type="InterPro" id="IPR013099">
    <property type="entry name" value="K_chnl_dom"/>
</dbReference>
<feature type="transmembrane region" description="Helical" evidence="9">
    <location>
        <begin position="85"/>
        <end position="105"/>
    </location>
</feature>
<accession>A0A814A3M7</accession>
<evidence type="ECO:0000256" key="6">
    <source>
        <dbReference type="ARBA" id="ARBA00023136"/>
    </source>
</evidence>
<dbReference type="PANTHER" id="PTHR11003">
    <property type="entry name" value="POTASSIUM CHANNEL, SUBFAMILY K"/>
    <property type="match status" value="1"/>
</dbReference>
<keyword evidence="4 9" id="KW-1133">Transmembrane helix</keyword>
<proteinExistence type="inferred from homology"/>
<protein>
    <recommendedName>
        <fullName evidence="10">Potassium channel domain-containing protein</fullName>
    </recommendedName>
</protein>
<keyword evidence="3 8" id="KW-0812">Transmembrane</keyword>
<comment type="subcellular location">
    <subcellularLocation>
        <location evidence="1">Membrane</location>
        <topology evidence="1">Multi-pass membrane protein</topology>
    </subcellularLocation>
</comment>
<keyword evidence="2 8" id="KW-0813">Transport</keyword>
<feature type="transmembrane region" description="Helical" evidence="9">
    <location>
        <begin position="6"/>
        <end position="25"/>
    </location>
</feature>
<evidence type="ECO:0000256" key="5">
    <source>
        <dbReference type="ARBA" id="ARBA00023065"/>
    </source>
</evidence>
<evidence type="ECO:0000256" key="4">
    <source>
        <dbReference type="ARBA" id="ARBA00022989"/>
    </source>
</evidence>
<feature type="transmembrane region" description="Helical" evidence="9">
    <location>
        <begin position="142"/>
        <end position="160"/>
    </location>
</feature>
<dbReference type="GO" id="GO:0022841">
    <property type="term" value="F:potassium ion leak channel activity"/>
    <property type="evidence" value="ECO:0007669"/>
    <property type="project" value="TreeGrafter"/>
</dbReference>
<dbReference type="PANTHER" id="PTHR11003:SF291">
    <property type="entry name" value="IP11374P"/>
    <property type="match status" value="1"/>
</dbReference>
<gene>
    <name evidence="11" type="ORF">JXQ802_LOCUS9435</name>
</gene>
<dbReference type="Proteomes" id="UP000663870">
    <property type="component" value="Unassembled WGS sequence"/>
</dbReference>
<feature type="transmembrane region" description="Helical" evidence="9">
    <location>
        <begin position="196"/>
        <end position="213"/>
    </location>
</feature>
<feature type="transmembrane region" description="Helical" evidence="9">
    <location>
        <begin position="166"/>
        <end position="189"/>
    </location>
</feature>
<evidence type="ECO:0000256" key="1">
    <source>
        <dbReference type="ARBA" id="ARBA00004141"/>
    </source>
</evidence>
<comment type="caution">
    <text evidence="11">The sequence shown here is derived from an EMBL/GenBank/DDBJ whole genome shotgun (WGS) entry which is preliminary data.</text>
</comment>
<evidence type="ECO:0000256" key="2">
    <source>
        <dbReference type="ARBA" id="ARBA00022448"/>
    </source>
</evidence>
<keyword evidence="6 9" id="KW-0472">Membrane</keyword>
<keyword evidence="7 8" id="KW-0407">Ion channel</keyword>
<evidence type="ECO:0000313" key="12">
    <source>
        <dbReference type="Proteomes" id="UP000663870"/>
    </source>
</evidence>
<evidence type="ECO:0000256" key="8">
    <source>
        <dbReference type="RuleBase" id="RU003857"/>
    </source>
</evidence>
<reference evidence="11" key="1">
    <citation type="submission" date="2021-02" db="EMBL/GenBank/DDBJ databases">
        <authorList>
            <person name="Nowell W R."/>
        </authorList>
    </citation>
    <scope>NUCLEOTIDE SEQUENCE</scope>
</reference>
<dbReference type="AlphaFoldDB" id="A0A814A3M7"/>
<evidence type="ECO:0000256" key="9">
    <source>
        <dbReference type="SAM" id="Phobius"/>
    </source>
</evidence>